<proteinExistence type="predicted"/>
<organism evidence="1">
    <name type="scientific">Myoviridae sp. ctBoB21</name>
    <dbReference type="NCBI Taxonomy" id="2827287"/>
    <lineage>
        <taxon>Viruses</taxon>
        <taxon>Duplodnaviria</taxon>
        <taxon>Heunggongvirae</taxon>
        <taxon>Uroviricota</taxon>
        <taxon>Caudoviricetes</taxon>
    </lineage>
</organism>
<evidence type="ECO:0000313" key="1">
    <source>
        <dbReference type="EMBL" id="DAE26713.1"/>
    </source>
</evidence>
<sequence length="109" mass="12519">MFKTITKELSKNEVIDLLRGMDAQEVEDNFSVRRVLVDTQACDVFGGDPEDSYPLIPGTYMAFYYKSLVGSSYPFFEKVCANLIEDEEKCQTLMNEDGCILIFMLNKYE</sequence>
<dbReference type="EMBL" id="BK015822">
    <property type="protein sequence ID" value="DAE26713.1"/>
    <property type="molecule type" value="Genomic_DNA"/>
</dbReference>
<protein>
    <submittedName>
        <fullName evidence="1">Uncharacterized protein</fullName>
    </submittedName>
</protein>
<reference evidence="1" key="1">
    <citation type="journal article" date="2021" name="Proc. Natl. Acad. Sci. U.S.A.">
        <title>A Catalog of Tens of Thousands of Viruses from Human Metagenomes Reveals Hidden Associations with Chronic Diseases.</title>
        <authorList>
            <person name="Tisza M.J."/>
            <person name="Buck C.B."/>
        </authorList>
    </citation>
    <scope>NUCLEOTIDE SEQUENCE</scope>
    <source>
        <strain evidence="1">CtBoB21</strain>
    </source>
</reference>
<name>A0A8S5R6K3_9CAUD</name>
<accession>A0A8S5R6K3</accession>